<feature type="transmembrane region" description="Helical" evidence="1">
    <location>
        <begin position="67"/>
        <end position="94"/>
    </location>
</feature>
<keyword evidence="1" id="KW-0812">Transmembrane</keyword>
<feature type="transmembrane region" description="Helical" evidence="1">
    <location>
        <begin position="26"/>
        <end position="47"/>
    </location>
</feature>
<keyword evidence="1" id="KW-1133">Transmembrane helix</keyword>
<reference evidence="2 3" key="1">
    <citation type="submission" date="2019-03" db="EMBL/GenBank/DDBJ databases">
        <title>Genomic Encyclopedia of Type Strains, Phase IV (KMG-IV): sequencing the most valuable type-strain genomes for metagenomic binning, comparative biology and taxonomic classification.</title>
        <authorList>
            <person name="Goeker M."/>
        </authorList>
    </citation>
    <scope>NUCLEOTIDE SEQUENCE [LARGE SCALE GENOMIC DNA]</scope>
    <source>
        <strain evidence="2 3">DSM 28559</strain>
    </source>
</reference>
<feature type="transmembrane region" description="Helical" evidence="1">
    <location>
        <begin position="201"/>
        <end position="220"/>
    </location>
</feature>
<dbReference type="InterPro" id="IPR011470">
    <property type="entry name" value="DUF1576"/>
</dbReference>
<evidence type="ECO:0000313" key="2">
    <source>
        <dbReference type="EMBL" id="TCO85839.1"/>
    </source>
</evidence>
<organism evidence="2 3">
    <name type="scientific">Frisingicoccus caecimuris</name>
    <dbReference type="NCBI Taxonomy" id="1796636"/>
    <lineage>
        <taxon>Bacteria</taxon>
        <taxon>Bacillati</taxon>
        <taxon>Bacillota</taxon>
        <taxon>Clostridia</taxon>
        <taxon>Lachnospirales</taxon>
        <taxon>Lachnospiraceae</taxon>
        <taxon>Frisingicoccus</taxon>
    </lineage>
</organism>
<feature type="transmembrane region" description="Helical" evidence="1">
    <location>
        <begin position="404"/>
        <end position="422"/>
    </location>
</feature>
<dbReference type="Pfam" id="PF07613">
    <property type="entry name" value="DUF1576"/>
    <property type="match status" value="2"/>
</dbReference>
<dbReference type="OrthoDB" id="9776502at2"/>
<feature type="transmembrane region" description="Helical" evidence="1">
    <location>
        <begin position="303"/>
        <end position="327"/>
    </location>
</feature>
<feature type="transmembrane region" description="Helical" evidence="1">
    <location>
        <begin position="106"/>
        <end position="133"/>
    </location>
</feature>
<comment type="caution">
    <text evidence="2">The sequence shown here is derived from an EMBL/GenBank/DDBJ whole genome shotgun (WGS) entry which is preliminary data.</text>
</comment>
<dbReference type="Proteomes" id="UP000295711">
    <property type="component" value="Unassembled WGS sequence"/>
</dbReference>
<sequence length="436" mass="46801">MRFTTNIPFTKEIHKDPKPLPRNTQYLLVALAPAYFLFLGLILQPIPEVIQGLISIVLEPDFLITDYVVVGGVGAALVNASLTTLMCLGLMYILKMNIDGTSIAALSLMMGFALFGKNIVNVWSIIFGVFIYAKYHKTHLSNYLYIGFYGTSLSPIITQTAQLGNFPLPIRLLLSLLVGTLIGFAMPPLCAHLYNTHKGFSLYNGGFAAGIIATIIISVFKSFGVELESRKLWATGYNTLFAEVLISFFVILIIAGALSSRNTFRKYMNIQKYPGIGGTDFTFSEGFGPTLVNMGVNGIFTTLYLLVIGADLNGASIGGIFTIVGFSATGKTLRNITPVMLGITLCSLPSSWSITDPSAVLALLFGTTVAPIAGQFGFFAGILAGFIHAAVATNIGIVYGGMNLYNNGFAGGVVASFLVPIFKSIQNRQAKVKGIL</sequence>
<keyword evidence="3" id="KW-1185">Reference proteome</keyword>
<feature type="transmembrane region" description="Helical" evidence="1">
    <location>
        <begin position="339"/>
        <end position="364"/>
    </location>
</feature>
<accession>A0A4R2LEE9</accession>
<evidence type="ECO:0000256" key="1">
    <source>
        <dbReference type="SAM" id="Phobius"/>
    </source>
</evidence>
<dbReference type="EMBL" id="SLXA01000002">
    <property type="protein sequence ID" value="TCO85839.1"/>
    <property type="molecule type" value="Genomic_DNA"/>
</dbReference>
<proteinExistence type="predicted"/>
<gene>
    <name evidence="2" type="ORF">EV212_102154</name>
</gene>
<evidence type="ECO:0000313" key="3">
    <source>
        <dbReference type="Proteomes" id="UP000295711"/>
    </source>
</evidence>
<protein>
    <submittedName>
        <fullName evidence="2">Uncharacterized protein DUF1576</fullName>
    </submittedName>
</protein>
<dbReference type="AlphaFoldDB" id="A0A4R2LEE9"/>
<feature type="transmembrane region" description="Helical" evidence="1">
    <location>
        <begin position="240"/>
        <end position="258"/>
    </location>
</feature>
<dbReference type="RefSeq" id="WP_132088714.1">
    <property type="nucleotide sequence ID" value="NZ_JANKAQ010000001.1"/>
</dbReference>
<name>A0A4R2LEE9_9FIRM</name>
<keyword evidence="1" id="KW-0472">Membrane</keyword>
<feature type="transmembrane region" description="Helical" evidence="1">
    <location>
        <begin position="172"/>
        <end position="194"/>
    </location>
</feature>